<proteinExistence type="predicted"/>
<dbReference type="Gene3D" id="1.20.1300.10">
    <property type="entry name" value="Fumarate reductase/succinate dehydrogenase, transmembrane subunit"/>
    <property type="match status" value="1"/>
</dbReference>
<dbReference type="InterPro" id="IPR014314">
    <property type="entry name" value="Succ_DH_cytb556"/>
</dbReference>
<comment type="subcellular location">
    <subcellularLocation>
        <location evidence="1">Membrane</location>
        <topology evidence="1">Multi-pass membrane protein</topology>
    </subcellularLocation>
</comment>
<evidence type="ECO:0000256" key="9">
    <source>
        <dbReference type="SAM" id="Phobius"/>
    </source>
</evidence>
<dbReference type="PROSITE" id="PS01001">
    <property type="entry name" value="SDH_CYT_2"/>
    <property type="match status" value="1"/>
</dbReference>
<sequence length="103" mass="11139">MMSLSHRASGMILAGYAVLLAGASFLSSDIAQLASVIQGWHLPIVLTFPLKFILGFPAAYHLFNGIRHLIWDSGNALTLKEVYITGYGVLISSALLALYMATR</sequence>
<keyword evidence="2 8" id="KW-0349">Heme</keyword>
<dbReference type="PANTHER" id="PTHR10978">
    <property type="entry name" value="SUCCINATE DEHYDROGENASE CYTOCHROME B560 SUBUNIT"/>
    <property type="match status" value="1"/>
</dbReference>
<keyword evidence="4 8" id="KW-0479">Metal-binding</keyword>
<evidence type="ECO:0000256" key="5">
    <source>
        <dbReference type="ARBA" id="ARBA00022989"/>
    </source>
</evidence>
<dbReference type="GO" id="GO:0046872">
    <property type="term" value="F:metal ion binding"/>
    <property type="evidence" value="ECO:0007669"/>
    <property type="project" value="UniProtKB-KW"/>
</dbReference>
<dbReference type="EMBL" id="GEMB01003488">
    <property type="protein sequence ID" value="JAR99727.1"/>
    <property type="molecule type" value="Transcribed_RNA"/>
</dbReference>
<evidence type="ECO:0000256" key="1">
    <source>
        <dbReference type="ARBA" id="ARBA00004141"/>
    </source>
</evidence>
<evidence type="ECO:0000256" key="7">
    <source>
        <dbReference type="ARBA" id="ARBA00023136"/>
    </source>
</evidence>
<feature type="transmembrane region" description="Helical" evidence="9">
    <location>
        <begin position="44"/>
        <end position="63"/>
    </location>
</feature>
<dbReference type="GO" id="GO:0009055">
    <property type="term" value="F:electron transfer activity"/>
    <property type="evidence" value="ECO:0007669"/>
    <property type="project" value="InterPro"/>
</dbReference>
<dbReference type="PANTHER" id="PTHR10978:SF5">
    <property type="entry name" value="SUCCINATE DEHYDROGENASE CYTOCHROME B560 SUBUNIT, MITOCHONDRIAL"/>
    <property type="match status" value="1"/>
</dbReference>
<comment type="cofactor">
    <cofactor evidence="8">
        <name>heme</name>
        <dbReference type="ChEBI" id="CHEBI:30413"/>
    </cofactor>
    <text evidence="8">The heme is bound between the two transmembrane subunits.</text>
</comment>
<keyword evidence="5 9" id="KW-1133">Transmembrane helix</keyword>
<dbReference type="InterPro" id="IPR018495">
    <property type="entry name" value="Succ_DH_cyt_bsu_CS"/>
</dbReference>
<accession>A0A170YAM4</accession>
<reference evidence="10" key="2">
    <citation type="journal article" date="2017" name="J. Med. Entomol.">
        <title>Transcriptome Analysis of the Triatoma infestans (Hemiptera: Reduviidae) Integument.</title>
        <authorList>
            <person name="Calderon-Fernandez G.M."/>
            <person name="Moriconi D.E."/>
            <person name="Dulbecco A.B."/>
            <person name="Juarez M.P."/>
        </authorList>
    </citation>
    <scope>NUCLEOTIDE SEQUENCE</scope>
    <source>
        <strain evidence="10">Int1</strain>
        <tissue evidence="10">Integument</tissue>
    </source>
</reference>
<evidence type="ECO:0000256" key="2">
    <source>
        <dbReference type="ARBA" id="ARBA00022617"/>
    </source>
</evidence>
<organism evidence="10">
    <name type="scientific">Triatoma infestans</name>
    <name type="common">Assassin bug</name>
    <dbReference type="NCBI Taxonomy" id="30076"/>
    <lineage>
        <taxon>Eukaryota</taxon>
        <taxon>Metazoa</taxon>
        <taxon>Ecdysozoa</taxon>
        <taxon>Arthropoda</taxon>
        <taxon>Hexapoda</taxon>
        <taxon>Insecta</taxon>
        <taxon>Pterygota</taxon>
        <taxon>Neoptera</taxon>
        <taxon>Paraneoptera</taxon>
        <taxon>Hemiptera</taxon>
        <taxon>Heteroptera</taxon>
        <taxon>Panheteroptera</taxon>
        <taxon>Cimicomorpha</taxon>
        <taxon>Reduviidae</taxon>
        <taxon>Triatominae</taxon>
        <taxon>Triatoma</taxon>
    </lineage>
</organism>
<evidence type="ECO:0000256" key="3">
    <source>
        <dbReference type="ARBA" id="ARBA00022692"/>
    </source>
</evidence>
<evidence type="ECO:0000256" key="4">
    <source>
        <dbReference type="ARBA" id="ARBA00022723"/>
    </source>
</evidence>
<protein>
    <submittedName>
        <fullName evidence="10">Succinate dehydrogenase cytochrome b560 mitochondrial-like protein</fullName>
    </submittedName>
</protein>
<name>A0A170YAM4_TRIIF</name>
<dbReference type="CDD" id="cd03499">
    <property type="entry name" value="SQR_TypeC_SdhC"/>
    <property type="match status" value="1"/>
</dbReference>
<dbReference type="GO" id="GO:0006121">
    <property type="term" value="P:mitochondrial electron transport, succinate to ubiquinone"/>
    <property type="evidence" value="ECO:0007669"/>
    <property type="project" value="TreeGrafter"/>
</dbReference>
<keyword evidence="6 8" id="KW-0408">Iron</keyword>
<dbReference type="GO" id="GO:0016020">
    <property type="term" value="C:membrane"/>
    <property type="evidence" value="ECO:0007669"/>
    <property type="project" value="UniProtKB-SubCell"/>
</dbReference>
<feature type="transmembrane region" description="Helical" evidence="9">
    <location>
        <begin position="84"/>
        <end position="102"/>
    </location>
</feature>
<keyword evidence="7 9" id="KW-0472">Membrane</keyword>
<evidence type="ECO:0000256" key="6">
    <source>
        <dbReference type="ARBA" id="ARBA00023004"/>
    </source>
</evidence>
<dbReference type="SUPFAM" id="SSF81343">
    <property type="entry name" value="Fumarate reductase respiratory complex transmembrane subunits"/>
    <property type="match status" value="1"/>
</dbReference>
<dbReference type="GO" id="GO:0005739">
    <property type="term" value="C:mitochondrion"/>
    <property type="evidence" value="ECO:0007669"/>
    <property type="project" value="GOC"/>
</dbReference>
<dbReference type="AlphaFoldDB" id="A0A170YAM4"/>
<reference evidence="10" key="1">
    <citation type="submission" date="2016-04" db="EMBL/GenBank/DDBJ databases">
        <authorList>
            <person name="Calderon-Fernandez G.M.Sr."/>
        </authorList>
    </citation>
    <scope>NUCLEOTIDE SEQUENCE</scope>
    <source>
        <strain evidence="10">Int1</strain>
        <tissue evidence="10">Integument</tissue>
    </source>
</reference>
<evidence type="ECO:0000313" key="10">
    <source>
        <dbReference type="EMBL" id="JAR99727.1"/>
    </source>
</evidence>
<dbReference type="InterPro" id="IPR034804">
    <property type="entry name" value="SQR/QFR_C/D"/>
</dbReference>
<dbReference type="Pfam" id="PF01127">
    <property type="entry name" value="Sdh_cyt"/>
    <property type="match status" value="1"/>
</dbReference>
<dbReference type="GO" id="GO:0006099">
    <property type="term" value="P:tricarboxylic acid cycle"/>
    <property type="evidence" value="ECO:0007669"/>
    <property type="project" value="InterPro"/>
</dbReference>
<dbReference type="InterPro" id="IPR000701">
    <property type="entry name" value="SuccDH_FuR_B_TM-su"/>
</dbReference>
<dbReference type="PIRSF" id="PIRSF000178">
    <property type="entry name" value="SDH_cyt_b560"/>
    <property type="match status" value="1"/>
</dbReference>
<evidence type="ECO:0000256" key="8">
    <source>
        <dbReference type="PIRSR" id="PIRSR000178-1"/>
    </source>
</evidence>
<keyword evidence="3 9" id="KW-0812">Transmembrane</keyword>
<feature type="binding site" description="axial binding residue" evidence="8">
    <location>
        <position position="61"/>
    </location>
    <ligand>
        <name>heme</name>
        <dbReference type="ChEBI" id="CHEBI:30413"/>
        <note>ligand shared with second transmembrane subunit</note>
    </ligand>
    <ligandPart>
        <name>Fe</name>
        <dbReference type="ChEBI" id="CHEBI:18248"/>
    </ligandPart>
</feature>